<name>A0A1E2UTH6_9GAMM</name>
<dbReference type="AlphaFoldDB" id="A0A1E2UTH6"/>
<keyword evidence="3" id="KW-1185">Reference proteome</keyword>
<evidence type="ECO:0008006" key="4">
    <source>
        <dbReference type="Google" id="ProtNLM"/>
    </source>
</evidence>
<dbReference type="PANTHER" id="PTHR35867">
    <property type="entry name" value="PROTEIN RSEC"/>
    <property type="match status" value="1"/>
</dbReference>
<feature type="transmembrane region" description="Helical" evidence="1">
    <location>
        <begin position="83"/>
        <end position="105"/>
    </location>
</feature>
<dbReference type="PIRSF" id="PIRSF004923">
    <property type="entry name" value="RseC"/>
    <property type="match status" value="1"/>
</dbReference>
<dbReference type="PANTHER" id="PTHR35867:SF1">
    <property type="entry name" value="PROTEIN RSEC"/>
    <property type="match status" value="1"/>
</dbReference>
<dbReference type="RefSeq" id="WP_069005813.1">
    <property type="nucleotide sequence ID" value="NZ_LVJW01000003.1"/>
</dbReference>
<dbReference type="InterPro" id="IPR007359">
    <property type="entry name" value="SigmaE_reg_RseC_MucC"/>
</dbReference>
<dbReference type="InterPro" id="IPR026268">
    <property type="entry name" value="RseC"/>
</dbReference>
<comment type="caution">
    <text evidence="2">The sequence shown here is derived from an EMBL/GenBank/DDBJ whole genome shotgun (WGS) entry which is preliminary data.</text>
</comment>
<protein>
    <recommendedName>
        <fullName evidence="4">Fis family transcriptional regulator</fullName>
    </recommendedName>
</protein>
<evidence type="ECO:0000313" key="3">
    <source>
        <dbReference type="Proteomes" id="UP000094849"/>
    </source>
</evidence>
<keyword evidence="1" id="KW-0812">Transmembrane</keyword>
<sequence length="161" mass="17284">MTDQEMLEESARVIGVVGDKIWIETESRSGCSQCASSNCTTSVVAKLFGVQKNKLLIDNDLEAKPGDQVVIGVPGRLIAKASVLAYLLPLILMLAITLMGSALGINDGMQSLLALAGLSIGLLLVRWYTNRDISTPGYGPQLLKVVGNGYKHVVFPKHMRS</sequence>
<dbReference type="Pfam" id="PF04246">
    <property type="entry name" value="RseC_MucC"/>
    <property type="match status" value="1"/>
</dbReference>
<proteinExistence type="predicted"/>
<evidence type="ECO:0000313" key="2">
    <source>
        <dbReference type="EMBL" id="ODB97825.1"/>
    </source>
</evidence>
<dbReference type="STRING" id="1818881.A3196_14305"/>
<gene>
    <name evidence="2" type="ORF">A3196_14305</name>
</gene>
<organism evidence="2 3">
    <name type="scientific">Candidatus Thiodiazotropha endoloripes</name>
    <dbReference type="NCBI Taxonomy" id="1818881"/>
    <lineage>
        <taxon>Bacteria</taxon>
        <taxon>Pseudomonadati</taxon>
        <taxon>Pseudomonadota</taxon>
        <taxon>Gammaproteobacteria</taxon>
        <taxon>Chromatiales</taxon>
        <taxon>Sedimenticolaceae</taxon>
        <taxon>Candidatus Thiodiazotropha</taxon>
    </lineage>
</organism>
<dbReference type="EMBL" id="LVJZ01000003">
    <property type="protein sequence ID" value="ODB97825.1"/>
    <property type="molecule type" value="Genomic_DNA"/>
</dbReference>
<keyword evidence="1" id="KW-0472">Membrane</keyword>
<accession>A0A1E2UTH6</accession>
<dbReference type="OrthoDB" id="9795854at2"/>
<reference evidence="2 3" key="1">
    <citation type="submission" date="2016-03" db="EMBL/GenBank/DDBJ databases">
        <title>Chemosynthetic sulphur-oxidizing symbionts of marine invertebrate animals are capable of nitrogen fixation.</title>
        <authorList>
            <person name="Petersen J.M."/>
            <person name="Kemper A."/>
            <person name="Gruber-Vodicka H."/>
            <person name="Cardini U."/>
            <person name="Geest Mvander."/>
            <person name="Kleiner M."/>
            <person name="Bulgheresi S."/>
            <person name="Fussmann M."/>
            <person name="Herbold C."/>
            <person name="Seah B.K.B."/>
            <person name="Antony C.Paul."/>
            <person name="Liu D."/>
            <person name="Belitz A."/>
            <person name="Weber M."/>
        </authorList>
    </citation>
    <scope>NUCLEOTIDE SEQUENCE [LARGE SCALE GENOMIC DNA]</scope>
    <source>
        <strain evidence="2">G_D</strain>
    </source>
</reference>
<feature type="transmembrane region" description="Helical" evidence="1">
    <location>
        <begin position="111"/>
        <end position="129"/>
    </location>
</feature>
<evidence type="ECO:0000256" key="1">
    <source>
        <dbReference type="SAM" id="Phobius"/>
    </source>
</evidence>
<dbReference type="Proteomes" id="UP000094849">
    <property type="component" value="Unassembled WGS sequence"/>
</dbReference>
<keyword evidence="1" id="KW-1133">Transmembrane helix</keyword>